<proteinExistence type="predicted"/>
<evidence type="ECO:0000313" key="1">
    <source>
        <dbReference type="EMBL" id="GGH10221.1"/>
    </source>
</evidence>
<dbReference type="RefSeq" id="WP_188813755.1">
    <property type="nucleotide sequence ID" value="NZ_BAAAWV010000001.1"/>
</dbReference>
<evidence type="ECO:0000313" key="2">
    <source>
        <dbReference type="Proteomes" id="UP000596938"/>
    </source>
</evidence>
<dbReference type="EMBL" id="BMKU01000019">
    <property type="protein sequence ID" value="GGH10221.1"/>
    <property type="molecule type" value="Genomic_DNA"/>
</dbReference>
<accession>A0ABQ1Y3B0</accession>
<dbReference type="Proteomes" id="UP000596938">
    <property type="component" value="Unassembled WGS sequence"/>
</dbReference>
<comment type="caution">
    <text evidence="1">The sequence shown here is derived from an EMBL/GenBank/DDBJ whole genome shotgun (WGS) entry which is preliminary data.</text>
</comment>
<name>A0ABQ1Y3B0_9MICC</name>
<protein>
    <submittedName>
        <fullName evidence="1">Uncharacterized protein</fullName>
    </submittedName>
</protein>
<organism evidence="1 2">
    <name type="scientific">Pseudarthrobacter polychromogenes</name>
    <dbReference type="NCBI Taxonomy" id="1676"/>
    <lineage>
        <taxon>Bacteria</taxon>
        <taxon>Bacillati</taxon>
        <taxon>Actinomycetota</taxon>
        <taxon>Actinomycetes</taxon>
        <taxon>Micrococcales</taxon>
        <taxon>Micrococcaceae</taxon>
        <taxon>Pseudarthrobacter</taxon>
    </lineage>
</organism>
<reference evidence="2" key="1">
    <citation type="journal article" date="2019" name="Int. J. Syst. Evol. Microbiol.">
        <title>The Global Catalogue of Microorganisms (GCM) 10K type strain sequencing project: providing services to taxonomists for standard genome sequencing and annotation.</title>
        <authorList>
            <consortium name="The Broad Institute Genomics Platform"/>
            <consortium name="The Broad Institute Genome Sequencing Center for Infectious Disease"/>
            <person name="Wu L."/>
            <person name="Ma J."/>
        </authorList>
    </citation>
    <scope>NUCLEOTIDE SEQUENCE [LARGE SCALE GENOMIC DNA]</scope>
    <source>
        <strain evidence="2">CGMCC 1.1927</strain>
    </source>
</reference>
<sequence length="101" mass="11162">MSKQCPTCNRPTRKKGQTAEDFPGTVVEYKADGTCPRCDMVAKGWKPKTLSDPRPKAPSTAEAVALRIRLGREARGIPEDGTTKLRIANTRGRTRRVPQLI</sequence>
<gene>
    <name evidence="1" type="ORF">GCM10011577_38920</name>
</gene>
<keyword evidence="2" id="KW-1185">Reference proteome</keyword>